<name>A0A6V2PYF5_9STRA</name>
<dbReference type="EMBL" id="HBGN01015930">
    <property type="protein sequence ID" value="CAD9328461.1"/>
    <property type="molecule type" value="Transcribed_RNA"/>
</dbReference>
<organism evidence="2">
    <name type="scientific">Ditylum brightwellii</name>
    <dbReference type="NCBI Taxonomy" id="49249"/>
    <lineage>
        <taxon>Eukaryota</taxon>
        <taxon>Sar</taxon>
        <taxon>Stramenopiles</taxon>
        <taxon>Ochrophyta</taxon>
        <taxon>Bacillariophyta</taxon>
        <taxon>Mediophyceae</taxon>
        <taxon>Lithodesmiophycidae</taxon>
        <taxon>Lithodesmiales</taxon>
        <taxon>Lithodesmiaceae</taxon>
        <taxon>Ditylum</taxon>
    </lineage>
</organism>
<proteinExistence type="predicted"/>
<feature type="chain" id="PRO_5030160960" evidence="1">
    <location>
        <begin position="16"/>
        <end position="122"/>
    </location>
</feature>
<accession>A0A6V2PYF5</accession>
<feature type="signal peptide" evidence="1">
    <location>
        <begin position="1"/>
        <end position="15"/>
    </location>
</feature>
<keyword evidence="1" id="KW-0732">Signal</keyword>
<protein>
    <submittedName>
        <fullName evidence="2">Uncharacterized protein</fullName>
    </submittedName>
</protein>
<evidence type="ECO:0000256" key="1">
    <source>
        <dbReference type="SAM" id="SignalP"/>
    </source>
</evidence>
<reference evidence="2" key="1">
    <citation type="submission" date="2021-01" db="EMBL/GenBank/DDBJ databases">
        <authorList>
            <person name="Corre E."/>
            <person name="Pelletier E."/>
            <person name="Niang G."/>
            <person name="Scheremetjew M."/>
            <person name="Finn R."/>
            <person name="Kale V."/>
            <person name="Holt S."/>
            <person name="Cochrane G."/>
            <person name="Meng A."/>
            <person name="Brown T."/>
            <person name="Cohen L."/>
        </authorList>
    </citation>
    <scope>NUCLEOTIDE SEQUENCE</scope>
    <source>
        <strain evidence="2">Pop2</strain>
    </source>
</reference>
<dbReference type="AlphaFoldDB" id="A0A6V2PYF5"/>
<gene>
    <name evidence="2" type="ORF">DBRI1063_LOCUS10230</name>
</gene>
<evidence type="ECO:0000313" key="2">
    <source>
        <dbReference type="EMBL" id="CAD9328461.1"/>
    </source>
</evidence>
<sequence length="122" mass="14264">MKIFSLLFLAASSSAFTILPNNNHCKISTTAHEMGMFDFFSSEAREARELAKRKEYEEQERLQQEIMERRRNPEKMREYESKVRVRRNLRMAGRDSAAEKVNMYTDAEKKALLDGTPPEEQA</sequence>